<dbReference type="EMBL" id="GDJX01005749">
    <property type="protein sequence ID" value="JAT62187.1"/>
    <property type="molecule type" value="Transcribed_RNA"/>
</dbReference>
<accession>A0A1D1Z5L5</accession>
<feature type="non-terminal residue" evidence="2">
    <location>
        <position position="100"/>
    </location>
</feature>
<organism evidence="2">
    <name type="scientific">Anthurium amnicola</name>
    <dbReference type="NCBI Taxonomy" id="1678845"/>
    <lineage>
        <taxon>Eukaryota</taxon>
        <taxon>Viridiplantae</taxon>
        <taxon>Streptophyta</taxon>
        <taxon>Embryophyta</taxon>
        <taxon>Tracheophyta</taxon>
        <taxon>Spermatophyta</taxon>
        <taxon>Magnoliopsida</taxon>
        <taxon>Liliopsida</taxon>
        <taxon>Araceae</taxon>
        <taxon>Pothoideae</taxon>
        <taxon>Potheae</taxon>
        <taxon>Anthurium</taxon>
    </lineage>
</organism>
<evidence type="ECO:0000256" key="1">
    <source>
        <dbReference type="SAM" id="MobiDB-lite"/>
    </source>
</evidence>
<name>A0A1D1Z5L5_9ARAE</name>
<proteinExistence type="predicted"/>
<protein>
    <submittedName>
        <fullName evidence="2">Putative transcription factor bHLH056</fullName>
    </submittedName>
</protein>
<feature type="region of interest" description="Disordered" evidence="1">
    <location>
        <begin position="1"/>
        <end position="42"/>
    </location>
</feature>
<dbReference type="SUPFAM" id="SSF160631">
    <property type="entry name" value="SMI1/KNR4-like"/>
    <property type="match status" value="1"/>
</dbReference>
<gene>
    <name evidence="2" type="primary">BHLH56_5</name>
    <name evidence="2" type="ORF">g.40382</name>
</gene>
<reference evidence="2" key="1">
    <citation type="submission" date="2015-07" db="EMBL/GenBank/DDBJ databases">
        <title>Transcriptome Assembly of Anthurium amnicola.</title>
        <authorList>
            <person name="Suzuki J."/>
        </authorList>
    </citation>
    <scope>NUCLEOTIDE SEQUENCE</scope>
</reference>
<evidence type="ECO:0000313" key="2">
    <source>
        <dbReference type="EMBL" id="JAT62187.1"/>
    </source>
</evidence>
<dbReference type="InterPro" id="IPR037883">
    <property type="entry name" value="Knr4/Smi1-like_sf"/>
</dbReference>
<dbReference type="AlphaFoldDB" id="A0A1D1Z5L5"/>
<sequence>MATAEALLLSGGLPQTHGDGSVVSDTKMTRDAYEEEDDEMGRGREGKKLTVFLTGAPEEGIQKSEKYFLIFLTVSYRDFVLFYKGKYLFLINISPDQLIP</sequence>